<evidence type="ECO:0000313" key="4">
    <source>
        <dbReference type="EMBL" id="MEX1668966.1"/>
    </source>
</evidence>
<dbReference type="Proteomes" id="UP001557485">
    <property type="component" value="Unassembled WGS sequence"/>
</dbReference>
<dbReference type="NCBIfam" id="NF006718">
    <property type="entry name" value="PRK09256.1"/>
    <property type="match status" value="1"/>
</dbReference>
<dbReference type="SUPFAM" id="SSF75620">
    <property type="entry name" value="Release factor"/>
    <property type="match status" value="1"/>
</dbReference>
<feature type="compositionally biased region" description="Basic residues" evidence="2">
    <location>
        <begin position="119"/>
        <end position="137"/>
    </location>
</feature>
<keyword evidence="4" id="KW-0378">Hydrolase</keyword>
<dbReference type="PANTHER" id="PTHR47814">
    <property type="entry name" value="PEPTIDYL-TRNA HYDROLASE ARFB"/>
    <property type="match status" value="1"/>
</dbReference>
<reference evidence="4 5" key="1">
    <citation type="journal article" date="2011" name="Int. J. Syst. Evol. Microbiol.">
        <title>Zhongshania antarctica gen. nov., sp. nov. and Zhongshania guokunii sp. nov., gammaproteobacteria respectively isolated from coastal attached (fast) ice and surface seawater of the Antarctic.</title>
        <authorList>
            <person name="Li H.J."/>
            <person name="Zhang X.Y."/>
            <person name="Chen C.X."/>
            <person name="Zhang Y.J."/>
            <person name="Gao Z.M."/>
            <person name="Yu Y."/>
            <person name="Chen X.L."/>
            <person name="Chen B."/>
            <person name="Zhang Y.Z."/>
        </authorList>
    </citation>
    <scope>NUCLEOTIDE SEQUENCE [LARGE SCALE GENOMIC DNA]</scope>
    <source>
        <strain evidence="4 5">ZS6-22T</strain>
    </source>
</reference>
<evidence type="ECO:0000256" key="2">
    <source>
        <dbReference type="SAM" id="MobiDB-lite"/>
    </source>
</evidence>
<accession>A0ABV3U683</accession>
<dbReference type="GO" id="GO:0004045">
    <property type="term" value="F:peptidyl-tRNA hydrolase activity"/>
    <property type="evidence" value="ECO:0007669"/>
    <property type="project" value="UniProtKB-EC"/>
</dbReference>
<evidence type="ECO:0000256" key="1">
    <source>
        <dbReference type="ARBA" id="ARBA00010835"/>
    </source>
</evidence>
<sequence length="137" mass="15349">MISLSSHLIIPSDELDISAIRATGSGGQNVNKVSTAIHLRFDVVNSSLPDFYKQRLLNLSDQRITSDGVIVIKAQSHRTQEKNRQEALDRLKDLILAATVIKKSRRPTRPTKGSQLRRVDKKVKRGRTKSLRGKPVL</sequence>
<dbReference type="Pfam" id="PF00472">
    <property type="entry name" value="RF-1"/>
    <property type="match status" value="1"/>
</dbReference>
<dbReference type="RefSeq" id="WP_368381233.1">
    <property type="nucleotide sequence ID" value="NZ_JBFRYA010000006.1"/>
</dbReference>
<comment type="similarity">
    <text evidence="1">Belongs to the prokaryotic/mitochondrial release factor family.</text>
</comment>
<dbReference type="InterPro" id="IPR000352">
    <property type="entry name" value="Pep_chain_release_fac_I"/>
</dbReference>
<evidence type="ECO:0000259" key="3">
    <source>
        <dbReference type="PROSITE" id="PS00745"/>
    </source>
</evidence>
<protein>
    <submittedName>
        <fullName evidence="4">Alternative ribosome rescue aminoacyl-tRNA hydrolase ArfB</fullName>
        <ecNumber evidence="4">3.1.1.29</ecNumber>
    </submittedName>
</protein>
<dbReference type="InterPro" id="IPR045853">
    <property type="entry name" value="Pep_chain_release_fac_I_sf"/>
</dbReference>
<evidence type="ECO:0000313" key="5">
    <source>
        <dbReference type="Proteomes" id="UP001557485"/>
    </source>
</evidence>
<dbReference type="EC" id="3.1.1.29" evidence="4"/>
<dbReference type="Gene3D" id="3.30.160.20">
    <property type="match status" value="1"/>
</dbReference>
<name>A0ABV3U683_9GAMM</name>
<dbReference type="PROSITE" id="PS00745">
    <property type="entry name" value="RF_PROK_I"/>
    <property type="match status" value="1"/>
</dbReference>
<organism evidence="4 5">
    <name type="scientific">Zhongshania guokunii</name>
    <dbReference type="NCBI Taxonomy" id="641783"/>
    <lineage>
        <taxon>Bacteria</taxon>
        <taxon>Pseudomonadati</taxon>
        <taxon>Pseudomonadota</taxon>
        <taxon>Gammaproteobacteria</taxon>
        <taxon>Cellvibrionales</taxon>
        <taxon>Spongiibacteraceae</taxon>
        <taxon>Zhongshania</taxon>
    </lineage>
</organism>
<comment type="caution">
    <text evidence="4">The sequence shown here is derived from an EMBL/GenBank/DDBJ whole genome shotgun (WGS) entry which is preliminary data.</text>
</comment>
<dbReference type="EMBL" id="JBFRYA010000006">
    <property type="protein sequence ID" value="MEX1668966.1"/>
    <property type="molecule type" value="Genomic_DNA"/>
</dbReference>
<proteinExistence type="inferred from homology"/>
<gene>
    <name evidence="4" type="primary">arfB</name>
    <name evidence="4" type="ORF">AB4876_08575</name>
</gene>
<dbReference type="PANTHER" id="PTHR47814:SF1">
    <property type="entry name" value="PEPTIDYL-TRNA HYDROLASE ARFB"/>
    <property type="match status" value="1"/>
</dbReference>
<feature type="domain" description="Prokaryotic-type class I peptide chain release factors" evidence="3">
    <location>
        <begin position="21"/>
        <end position="37"/>
    </location>
</feature>
<keyword evidence="5" id="KW-1185">Reference proteome</keyword>
<feature type="region of interest" description="Disordered" evidence="2">
    <location>
        <begin position="102"/>
        <end position="137"/>
    </location>
</feature>